<dbReference type="SUPFAM" id="SSF53790">
    <property type="entry name" value="Tetrapyrrole methylase"/>
    <property type="match status" value="1"/>
</dbReference>
<name>A0A4V1ERX1_9BACT</name>
<evidence type="ECO:0000313" key="9">
    <source>
        <dbReference type="EMBL" id="QCQ23121.1"/>
    </source>
</evidence>
<feature type="domain" description="RsmI HTH" evidence="8">
    <location>
        <begin position="273"/>
        <end position="308"/>
    </location>
</feature>
<dbReference type="InterPro" id="IPR014777">
    <property type="entry name" value="4pyrrole_Mease_sub1"/>
</dbReference>
<dbReference type="InterPro" id="IPR008189">
    <property type="entry name" value="rRNA_ssu_MeTfrase_I"/>
</dbReference>
<dbReference type="Gene3D" id="3.40.1010.10">
    <property type="entry name" value="Cobalt-precorrin-4 Transmethylase, Domain 1"/>
    <property type="match status" value="1"/>
</dbReference>
<proteinExistence type="inferred from homology"/>
<protein>
    <recommendedName>
        <fullName evidence="6">Ribosomal RNA small subunit methyltransferase I</fullName>
        <ecNumber evidence="6">2.1.1.198</ecNumber>
    </recommendedName>
    <alternativeName>
        <fullName evidence="6">16S rRNA 2'-O-ribose C1402 methyltransferase</fullName>
    </alternativeName>
    <alternativeName>
        <fullName evidence="6">rRNA (cytidine-2'-O-)-methyltransferase RsmI</fullName>
    </alternativeName>
</protein>
<dbReference type="InterPro" id="IPR035996">
    <property type="entry name" value="4pyrrol_Methylase_sf"/>
</dbReference>
<reference evidence="9 10" key="1">
    <citation type="submission" date="2019-05" db="EMBL/GenBank/DDBJ databases">
        <title>The Complete Genome Sequence of the n-alkane-degrading Desulfoglaeba alkanexedens ALDC reveals multiple alkylsuccinate synthase gene clusters.</title>
        <authorList>
            <person name="Callaghan A.V."/>
            <person name="Davidova I.A."/>
            <person name="Duncan K.E."/>
            <person name="Morris B."/>
            <person name="McInerney M.J."/>
        </authorList>
    </citation>
    <scope>NUCLEOTIDE SEQUENCE [LARGE SCALE GENOMIC DNA]</scope>
    <source>
        <strain evidence="9 10">ALDC</strain>
    </source>
</reference>
<keyword evidence="5 6" id="KW-0949">S-adenosyl-L-methionine</keyword>
<reference evidence="9 10" key="2">
    <citation type="submission" date="2019-05" db="EMBL/GenBank/DDBJ databases">
        <authorList>
            <person name="Suflita J.M."/>
            <person name="Marks C.R."/>
        </authorList>
    </citation>
    <scope>NUCLEOTIDE SEQUENCE [LARGE SCALE GENOMIC DNA]</scope>
    <source>
        <strain evidence="9 10">ALDC</strain>
    </source>
</reference>
<comment type="subcellular location">
    <subcellularLocation>
        <location evidence="6">Cytoplasm</location>
    </subcellularLocation>
</comment>
<gene>
    <name evidence="6 9" type="primary">rsmI</name>
    <name evidence="9" type="ORF">FDQ92_13630</name>
</gene>
<evidence type="ECO:0000259" key="7">
    <source>
        <dbReference type="Pfam" id="PF00590"/>
    </source>
</evidence>
<dbReference type="Pfam" id="PF23016">
    <property type="entry name" value="RsmI_C"/>
    <property type="match status" value="1"/>
</dbReference>
<dbReference type="InterPro" id="IPR014776">
    <property type="entry name" value="4pyrrole_Mease_sub2"/>
</dbReference>
<keyword evidence="10" id="KW-1185">Reference proteome</keyword>
<evidence type="ECO:0000259" key="8">
    <source>
        <dbReference type="Pfam" id="PF23016"/>
    </source>
</evidence>
<dbReference type="Gene3D" id="3.30.950.10">
    <property type="entry name" value="Methyltransferase, Cobalt-precorrin-4 Transmethylase, Domain 2"/>
    <property type="match status" value="1"/>
</dbReference>
<evidence type="ECO:0000256" key="1">
    <source>
        <dbReference type="ARBA" id="ARBA00022490"/>
    </source>
</evidence>
<dbReference type="FunFam" id="3.30.950.10:FF:000002">
    <property type="entry name" value="Ribosomal RNA small subunit methyltransferase I"/>
    <property type="match status" value="1"/>
</dbReference>
<keyword evidence="1 6" id="KW-0963">Cytoplasm</keyword>
<dbReference type="FunFam" id="3.40.1010.10:FF:000007">
    <property type="entry name" value="Ribosomal RNA small subunit methyltransferase I"/>
    <property type="match status" value="1"/>
</dbReference>
<evidence type="ECO:0000256" key="4">
    <source>
        <dbReference type="ARBA" id="ARBA00022679"/>
    </source>
</evidence>
<dbReference type="Pfam" id="PF00590">
    <property type="entry name" value="TP_methylase"/>
    <property type="match status" value="1"/>
</dbReference>
<dbReference type="InterPro" id="IPR053910">
    <property type="entry name" value="RsmI_HTH"/>
</dbReference>
<dbReference type="AlphaFoldDB" id="A0A4V1ERX1"/>
<evidence type="ECO:0000256" key="3">
    <source>
        <dbReference type="ARBA" id="ARBA00022603"/>
    </source>
</evidence>
<keyword evidence="4 6" id="KW-0808">Transferase</keyword>
<dbReference type="KEGG" id="dax:FDQ92_13630"/>
<dbReference type="GO" id="GO:0005737">
    <property type="term" value="C:cytoplasm"/>
    <property type="evidence" value="ECO:0007669"/>
    <property type="project" value="UniProtKB-SubCell"/>
</dbReference>
<dbReference type="PANTHER" id="PTHR46111:SF1">
    <property type="entry name" value="RIBOSOMAL RNA SMALL SUBUNIT METHYLTRANSFERASE I"/>
    <property type="match status" value="1"/>
</dbReference>
<accession>A0A4V1ERX1</accession>
<dbReference type="PANTHER" id="PTHR46111">
    <property type="entry name" value="RIBOSOMAL RNA SMALL SUBUNIT METHYLTRANSFERASE I"/>
    <property type="match status" value="1"/>
</dbReference>
<evidence type="ECO:0000256" key="5">
    <source>
        <dbReference type="ARBA" id="ARBA00022691"/>
    </source>
</evidence>
<dbReference type="Proteomes" id="UP000298602">
    <property type="component" value="Chromosome"/>
</dbReference>
<sequence length="314" mass="34630">MWWPSPGSGRCRNLIGFPTPSTRSAADDRRSPIVLQGTLYIVATPIGNLGDITLRALETLKGVDAIVAEDTRRTRKLLTHYDIHKPLVSYHEHNARKREPELIARLQSGRSLALVTDAGTPGISDPGEHLVRKAIEAGLSVAVVPGPSAVTAALVISGLPPQPFAFLGFAPVKGRARSDFFAGVAGLPMTLVLYEAPQRLLRSLEDMYRHWGNRRIAVARELTKRFEEVYRGDIRGALEHFQGEVRGEFTLVIDGYRGEAEAVRSLELWREELRRLLESGMSIREAAAHTAKTFRLPKNAVYRAALELAGGVKE</sequence>
<comment type="catalytic activity">
    <reaction evidence="6">
        <text>cytidine(1402) in 16S rRNA + S-adenosyl-L-methionine = 2'-O-methylcytidine(1402) in 16S rRNA + S-adenosyl-L-homocysteine + H(+)</text>
        <dbReference type="Rhea" id="RHEA:42924"/>
        <dbReference type="Rhea" id="RHEA-COMP:10285"/>
        <dbReference type="Rhea" id="RHEA-COMP:10286"/>
        <dbReference type="ChEBI" id="CHEBI:15378"/>
        <dbReference type="ChEBI" id="CHEBI:57856"/>
        <dbReference type="ChEBI" id="CHEBI:59789"/>
        <dbReference type="ChEBI" id="CHEBI:74495"/>
        <dbReference type="ChEBI" id="CHEBI:82748"/>
        <dbReference type="EC" id="2.1.1.198"/>
    </reaction>
</comment>
<comment type="function">
    <text evidence="6">Catalyzes the 2'-O-methylation of the ribose of cytidine 1402 (C1402) in 16S rRNA.</text>
</comment>
<dbReference type="GO" id="GO:0070677">
    <property type="term" value="F:rRNA (cytosine-2'-O-)-methyltransferase activity"/>
    <property type="evidence" value="ECO:0007669"/>
    <property type="project" value="UniProtKB-UniRule"/>
</dbReference>
<feature type="domain" description="Tetrapyrrole methylase" evidence="7">
    <location>
        <begin position="38"/>
        <end position="235"/>
    </location>
</feature>
<evidence type="ECO:0000313" key="10">
    <source>
        <dbReference type="Proteomes" id="UP000298602"/>
    </source>
</evidence>
<dbReference type="EC" id="2.1.1.198" evidence="6"/>
<dbReference type="InterPro" id="IPR000878">
    <property type="entry name" value="4pyrrol_Mease"/>
</dbReference>
<keyword evidence="3 6" id="KW-0489">Methyltransferase</keyword>
<organism evidence="9 10">
    <name type="scientific">Desulfoglaeba alkanexedens ALDC</name>
    <dbReference type="NCBI Taxonomy" id="980445"/>
    <lineage>
        <taxon>Bacteria</taxon>
        <taxon>Pseudomonadati</taxon>
        <taxon>Thermodesulfobacteriota</taxon>
        <taxon>Syntrophobacteria</taxon>
        <taxon>Syntrophobacterales</taxon>
        <taxon>Syntrophobacteraceae</taxon>
        <taxon>Desulfoglaeba</taxon>
    </lineage>
</organism>
<dbReference type="HAMAP" id="MF_01877">
    <property type="entry name" value="16SrRNA_methyltr_I"/>
    <property type="match status" value="1"/>
</dbReference>
<keyword evidence="2 6" id="KW-0698">rRNA processing</keyword>
<dbReference type="PIRSF" id="PIRSF005917">
    <property type="entry name" value="MTase_YraL"/>
    <property type="match status" value="1"/>
</dbReference>
<evidence type="ECO:0000256" key="6">
    <source>
        <dbReference type="HAMAP-Rule" id="MF_01877"/>
    </source>
</evidence>
<dbReference type="NCBIfam" id="TIGR00096">
    <property type="entry name" value="16S rRNA (cytidine(1402)-2'-O)-methyltransferase"/>
    <property type="match status" value="1"/>
</dbReference>
<evidence type="ECO:0000256" key="2">
    <source>
        <dbReference type="ARBA" id="ARBA00022552"/>
    </source>
</evidence>
<dbReference type="CDD" id="cd11648">
    <property type="entry name" value="RsmI"/>
    <property type="match status" value="1"/>
</dbReference>
<dbReference type="EMBL" id="CP040098">
    <property type="protein sequence ID" value="QCQ23121.1"/>
    <property type="molecule type" value="Genomic_DNA"/>
</dbReference>
<dbReference type="OrthoDB" id="9809084at2"/>
<comment type="similarity">
    <text evidence="6">Belongs to the methyltransferase superfamily. RsmI family.</text>
</comment>